<dbReference type="GeneID" id="63818840"/>
<gene>
    <name evidence="1" type="ORF">LAESUDRAFT_275400</name>
</gene>
<evidence type="ECO:0000313" key="2">
    <source>
        <dbReference type="Proteomes" id="UP000076871"/>
    </source>
</evidence>
<organism evidence="1 2">
    <name type="scientific">Laetiporus sulphureus 93-53</name>
    <dbReference type="NCBI Taxonomy" id="1314785"/>
    <lineage>
        <taxon>Eukaryota</taxon>
        <taxon>Fungi</taxon>
        <taxon>Dikarya</taxon>
        <taxon>Basidiomycota</taxon>
        <taxon>Agaricomycotina</taxon>
        <taxon>Agaricomycetes</taxon>
        <taxon>Polyporales</taxon>
        <taxon>Laetiporus</taxon>
    </lineage>
</organism>
<keyword evidence="2" id="KW-1185">Reference proteome</keyword>
<sequence length="137" mass="15074">MQNKEKLHRAIPPFCTVPKDQSPDYIKNHRNPSPMPASSIMSTLIIMHITAETGTPTIKVTENIMDSLVGVFVITPTALGAPASSDCPTYARCNFRLNLGQRFILRVLRGACRCNADVSSNLILFALRLTTFGFAHV</sequence>
<protein>
    <submittedName>
        <fullName evidence="1">Uncharacterized protein</fullName>
    </submittedName>
</protein>
<dbReference type="InParanoid" id="A0A165HC00"/>
<dbReference type="RefSeq" id="XP_040769269.1">
    <property type="nucleotide sequence ID" value="XM_040901808.1"/>
</dbReference>
<dbReference type="Proteomes" id="UP000076871">
    <property type="component" value="Unassembled WGS sequence"/>
</dbReference>
<dbReference type="EMBL" id="KV427607">
    <property type="protein sequence ID" value="KZT11529.1"/>
    <property type="molecule type" value="Genomic_DNA"/>
</dbReference>
<reference evidence="1 2" key="1">
    <citation type="journal article" date="2016" name="Mol. Biol. Evol.">
        <title>Comparative Genomics of Early-Diverging Mushroom-Forming Fungi Provides Insights into the Origins of Lignocellulose Decay Capabilities.</title>
        <authorList>
            <person name="Nagy L.G."/>
            <person name="Riley R."/>
            <person name="Tritt A."/>
            <person name="Adam C."/>
            <person name="Daum C."/>
            <person name="Floudas D."/>
            <person name="Sun H."/>
            <person name="Yadav J.S."/>
            <person name="Pangilinan J."/>
            <person name="Larsson K.H."/>
            <person name="Matsuura K."/>
            <person name="Barry K."/>
            <person name="Labutti K."/>
            <person name="Kuo R."/>
            <person name="Ohm R.A."/>
            <person name="Bhattacharya S.S."/>
            <person name="Shirouzu T."/>
            <person name="Yoshinaga Y."/>
            <person name="Martin F.M."/>
            <person name="Grigoriev I.V."/>
            <person name="Hibbett D.S."/>
        </authorList>
    </citation>
    <scope>NUCLEOTIDE SEQUENCE [LARGE SCALE GENOMIC DNA]</scope>
    <source>
        <strain evidence="1 2">93-53</strain>
    </source>
</reference>
<accession>A0A165HC00</accession>
<name>A0A165HC00_9APHY</name>
<evidence type="ECO:0000313" key="1">
    <source>
        <dbReference type="EMBL" id="KZT11529.1"/>
    </source>
</evidence>
<proteinExistence type="predicted"/>
<dbReference type="AlphaFoldDB" id="A0A165HC00"/>